<dbReference type="GO" id="GO:0032259">
    <property type="term" value="P:methylation"/>
    <property type="evidence" value="ECO:0007669"/>
    <property type="project" value="UniProtKB-KW"/>
</dbReference>
<dbReference type="EMBL" id="JANQDL010000117">
    <property type="protein sequence ID" value="MDH6065620.1"/>
    <property type="molecule type" value="Genomic_DNA"/>
</dbReference>
<dbReference type="GeneID" id="83686484"/>
<gene>
    <name evidence="1" type="ORF">NWP23_18075</name>
</gene>
<dbReference type="SUPFAM" id="SSF53335">
    <property type="entry name" value="S-adenosyl-L-methionine-dependent methyltransferases"/>
    <property type="match status" value="1"/>
</dbReference>
<dbReference type="Proteomes" id="UP001159370">
    <property type="component" value="Unassembled WGS sequence"/>
</dbReference>
<comment type="caution">
    <text evidence="1">The sequence shown here is derived from an EMBL/GenBank/DDBJ whole genome shotgun (WGS) entry which is preliminary data.</text>
</comment>
<evidence type="ECO:0000313" key="1">
    <source>
        <dbReference type="EMBL" id="MDH6065620.1"/>
    </source>
</evidence>
<dbReference type="GO" id="GO:0008168">
    <property type="term" value="F:methyltransferase activity"/>
    <property type="evidence" value="ECO:0007669"/>
    <property type="project" value="UniProtKB-KW"/>
</dbReference>
<evidence type="ECO:0000313" key="2">
    <source>
        <dbReference type="Proteomes" id="UP001159370"/>
    </source>
</evidence>
<dbReference type="RefSeq" id="WP_280650471.1">
    <property type="nucleotide sequence ID" value="NZ_JANQDL010000117.1"/>
</dbReference>
<dbReference type="Gene3D" id="3.40.50.150">
    <property type="entry name" value="Vaccinia Virus protein VP39"/>
    <property type="match status" value="1"/>
</dbReference>
<keyword evidence="1" id="KW-0489">Methyltransferase</keyword>
<name>A0AA43H1M7_9CYAN</name>
<accession>A0AA43H1M7</accession>
<sequence>MSQKVTAPPFLNDFFQESFIIRKHIQEFLGLDSQTLELKFKHSQQEMADLGHKDFDWSEVKDFYSDKVGELYLFELGAWHLASHEYIADTLRLVADYAMGKVLDFGGGIGTHTIGAALSPAVEQVIYCDLNPINLEFVEYRAKQMGLSDKVVCCSDVPEEVKFDTIISFDVLEHLPDPIECLLDFEEWLNPEGKMILNWYFFKGFNQEYPMHLDDPVIVDNFFLKLQGKFLEVFHPYHITARCYRKKSPKIRSL</sequence>
<keyword evidence="1" id="KW-0808">Transferase</keyword>
<proteinExistence type="predicted"/>
<protein>
    <submittedName>
        <fullName evidence="1">Class I SAM-dependent methyltransferase</fullName>
    </submittedName>
</protein>
<dbReference type="AlphaFoldDB" id="A0AA43H1M7"/>
<reference evidence="1 2" key="1">
    <citation type="journal article" date="2023" name="J. Phycol.">
        <title>Chrysosporum ovalisporum is synonymous with the true-branching cyanobacterium Umezakia natans (Nostocales/Aphanizomenonaceae).</title>
        <authorList>
            <person name="McGregor G.B."/>
            <person name="Sendall B.C."/>
            <person name="Niiyama Y."/>
            <person name="Tuji A."/>
            <person name="Willis A."/>
        </authorList>
    </citation>
    <scope>NUCLEOTIDE SEQUENCE [LARGE SCALE GENOMIC DNA]</scope>
    <source>
        <strain evidence="1 2">FSS-62</strain>
    </source>
</reference>
<organism evidence="1 2">
    <name type="scientific">Umezakia ovalisporum FSS-62</name>
    <dbReference type="NCBI Taxonomy" id="2971776"/>
    <lineage>
        <taxon>Bacteria</taxon>
        <taxon>Bacillati</taxon>
        <taxon>Cyanobacteriota</taxon>
        <taxon>Cyanophyceae</taxon>
        <taxon>Nostocales</taxon>
        <taxon>Nodulariaceae</taxon>
        <taxon>Umezakia</taxon>
    </lineage>
</organism>
<dbReference type="InterPro" id="IPR029063">
    <property type="entry name" value="SAM-dependent_MTases_sf"/>
</dbReference>
<dbReference type="Pfam" id="PF13489">
    <property type="entry name" value="Methyltransf_23"/>
    <property type="match status" value="1"/>
</dbReference>